<reference evidence="1 2" key="1">
    <citation type="journal article" date="2016" name="Antonie Van Leeuwenhoek">
        <title>Nocardia donostiensis sp. nov., isolated from human respiratory specimens.</title>
        <authorList>
            <person name="Ercibengoa M."/>
            <person name="Bell M."/>
            <person name="Marimon J.M."/>
            <person name="Humrighouse B."/>
            <person name="Klenk H.P."/>
            <person name="Potter G."/>
            <person name="Perez-Trallero E."/>
        </authorList>
    </citation>
    <scope>NUCLEOTIDE SEQUENCE [LARGE SCALE GENOMIC DNA]</scope>
    <source>
        <strain evidence="1 2">X1655</strain>
    </source>
</reference>
<accession>A0A1W0AUF4</accession>
<protein>
    <submittedName>
        <fullName evidence="1">Uncharacterized protein</fullName>
    </submittedName>
</protein>
<evidence type="ECO:0000313" key="2">
    <source>
        <dbReference type="Proteomes" id="UP000188836"/>
    </source>
</evidence>
<dbReference type="STRING" id="1538463.B0T36_16955"/>
<sequence length="70" mass="7989">MSLDFDLDGVGVGQRFEDIEYSGPHSERSRVVTRRLQRIAEMGRGNKLRIADRHLRPLPVLLLLGPFLSM</sequence>
<proteinExistence type="predicted"/>
<dbReference type="AlphaFoldDB" id="A0A1W0AUF4"/>
<keyword evidence="2" id="KW-1185">Reference proteome</keyword>
<gene>
    <name evidence="1" type="ORF">B0T46_14425</name>
</gene>
<dbReference type="Proteomes" id="UP000188836">
    <property type="component" value="Unassembled WGS sequence"/>
</dbReference>
<name>A0A1W0AUF4_9NOCA</name>
<comment type="caution">
    <text evidence="1">The sequence shown here is derived from an EMBL/GenBank/DDBJ whole genome shotgun (WGS) entry which is preliminary data.</text>
</comment>
<organism evidence="1 2">
    <name type="scientific">Nocardia donostiensis</name>
    <dbReference type="NCBI Taxonomy" id="1538463"/>
    <lineage>
        <taxon>Bacteria</taxon>
        <taxon>Bacillati</taxon>
        <taxon>Actinomycetota</taxon>
        <taxon>Actinomycetes</taxon>
        <taxon>Mycobacteriales</taxon>
        <taxon>Nocardiaceae</taxon>
        <taxon>Nocardia</taxon>
    </lineage>
</organism>
<dbReference type="EMBL" id="MUMY01000011">
    <property type="protein sequence ID" value="ONM48174.1"/>
    <property type="molecule type" value="Genomic_DNA"/>
</dbReference>
<evidence type="ECO:0000313" key="1">
    <source>
        <dbReference type="EMBL" id="ONM48174.1"/>
    </source>
</evidence>